<feature type="domain" description="RamC N-terminal" evidence="1">
    <location>
        <begin position="38"/>
        <end position="216"/>
    </location>
</feature>
<keyword evidence="3" id="KW-1185">Reference proteome</keyword>
<name>A0A410QBS5_9FIRM</name>
<evidence type="ECO:0000259" key="1">
    <source>
        <dbReference type="Pfam" id="PF25816"/>
    </source>
</evidence>
<dbReference type="Proteomes" id="UP000287969">
    <property type="component" value="Chromosome"/>
</dbReference>
<dbReference type="InterPro" id="IPR057929">
    <property type="entry name" value="RamC_N"/>
</dbReference>
<reference evidence="3" key="1">
    <citation type="submission" date="2019-01" db="EMBL/GenBank/DDBJ databases">
        <title>Draft genomes of a novel of Sporanaerobacter strains.</title>
        <authorList>
            <person name="Ma S."/>
        </authorList>
    </citation>
    <scope>NUCLEOTIDE SEQUENCE [LARGE SCALE GENOMIC DNA]</scope>
    <source>
        <strain evidence="3">NJN-17</strain>
    </source>
</reference>
<organism evidence="2 3">
    <name type="scientific">Acidilutibacter cellobiosedens</name>
    <dbReference type="NCBI Taxonomy" id="2507161"/>
    <lineage>
        <taxon>Bacteria</taxon>
        <taxon>Bacillati</taxon>
        <taxon>Bacillota</taxon>
        <taxon>Tissierellia</taxon>
        <taxon>Tissierellales</taxon>
        <taxon>Acidilutibacteraceae</taxon>
        <taxon>Acidilutibacter</taxon>
    </lineage>
</organism>
<dbReference type="EMBL" id="CP035282">
    <property type="protein sequence ID" value="QAT61400.1"/>
    <property type="molecule type" value="Genomic_DNA"/>
</dbReference>
<protein>
    <recommendedName>
        <fullName evidence="1">RamC N-terminal domain-containing protein</fullName>
    </recommendedName>
</protein>
<dbReference type="Pfam" id="PF25816">
    <property type="entry name" value="RamC_N"/>
    <property type="match status" value="1"/>
</dbReference>
<dbReference type="KEGG" id="spoa:EQM13_07325"/>
<sequence length="220" mass="26453">MSFLDKKLHQQYLAFNKEFYESASKYHPTSEQIKLIYKDIPLNYVYNYENLWFYLQPQHLDLPLQGWKIHISAITENKSEILKTVAKICFSKNLSFKFLADEIDFRILANKMINRGSSNKFITIYPINEKEFKDVIEILYEKLKDYNGPYILSDLRYKDCKVLYYRYGGIRKYEVLTFMGEKDLRIIDPNGNEIEDRRVAYWNPPYWIKDPFQIDETSNV</sequence>
<evidence type="ECO:0000313" key="3">
    <source>
        <dbReference type="Proteomes" id="UP000287969"/>
    </source>
</evidence>
<accession>A0A410QBS5</accession>
<gene>
    <name evidence="2" type="ORF">EQM13_07325</name>
</gene>
<dbReference type="OrthoDB" id="9148343at2"/>
<dbReference type="RefSeq" id="WP_114219508.1">
    <property type="nucleotide sequence ID" value="NZ_CP035282.1"/>
</dbReference>
<dbReference type="AlphaFoldDB" id="A0A410QBS5"/>
<evidence type="ECO:0000313" key="2">
    <source>
        <dbReference type="EMBL" id="QAT61400.1"/>
    </source>
</evidence>
<proteinExistence type="predicted"/>